<dbReference type="Proteomes" id="UP000002300">
    <property type="component" value="Chromosome"/>
</dbReference>
<feature type="transmembrane region" description="Helical" evidence="12">
    <location>
        <begin position="999"/>
        <end position="1020"/>
    </location>
</feature>
<comment type="subunit">
    <text evidence="9">Homodimer. Interacts with EssB.</text>
</comment>
<organism evidence="14 15">
    <name type="scientific">Bacillus cytotoxicus (strain DSM 22905 / CIP 110041 / 391-98 / NVH 391-98)</name>
    <dbReference type="NCBI Taxonomy" id="315749"/>
    <lineage>
        <taxon>Bacteria</taxon>
        <taxon>Bacillati</taxon>
        <taxon>Bacillota</taxon>
        <taxon>Bacilli</taxon>
        <taxon>Bacillales</taxon>
        <taxon>Bacillaceae</taxon>
        <taxon>Bacillus</taxon>
        <taxon>Bacillus cereus group</taxon>
    </lineage>
</organism>
<keyword evidence="10" id="KW-0175">Coiled coil</keyword>
<feature type="signal peptide" evidence="13">
    <location>
        <begin position="1"/>
        <end position="26"/>
    </location>
</feature>
<dbReference type="PANTHER" id="PTHR43077">
    <property type="entry name" value="TRANSPORT PERMEASE YVFS-RELATED"/>
    <property type="match status" value="1"/>
</dbReference>
<protein>
    <recommendedName>
        <fullName evidence="3">Type VII secretion system accessory factor EsaA</fullName>
    </recommendedName>
</protein>
<evidence type="ECO:0000256" key="4">
    <source>
        <dbReference type="ARBA" id="ARBA00022475"/>
    </source>
</evidence>
<feature type="transmembrane region" description="Helical" evidence="12">
    <location>
        <begin position="1041"/>
        <end position="1064"/>
    </location>
</feature>
<gene>
    <name evidence="14" type="ordered locus">Bcer98_1573</name>
</gene>
<evidence type="ECO:0000313" key="15">
    <source>
        <dbReference type="Proteomes" id="UP000002300"/>
    </source>
</evidence>
<proteinExistence type="inferred from homology"/>
<dbReference type="eggNOG" id="COG0842">
    <property type="taxonomic scope" value="Bacteria"/>
</dbReference>
<accession>A7GP26</accession>
<evidence type="ECO:0000256" key="13">
    <source>
        <dbReference type="SAM" id="SignalP"/>
    </source>
</evidence>
<evidence type="ECO:0000256" key="1">
    <source>
        <dbReference type="ARBA" id="ARBA00004651"/>
    </source>
</evidence>
<name>A7GP26_BACCN</name>
<comment type="subcellular location">
    <subcellularLocation>
        <location evidence="1">Cell membrane</location>
        <topology evidence="1">Multi-pass membrane protein</topology>
    </subcellularLocation>
</comment>
<feature type="chain" id="PRO_5002707296" description="Type VII secretion system accessory factor EsaA" evidence="13">
    <location>
        <begin position="27"/>
        <end position="1197"/>
    </location>
</feature>
<dbReference type="NCBIfam" id="TIGR03929">
    <property type="entry name" value="T7_esaA_Nterm"/>
    <property type="match status" value="1"/>
</dbReference>
<feature type="coiled-coil region" evidence="10">
    <location>
        <begin position="239"/>
        <end position="266"/>
    </location>
</feature>
<evidence type="ECO:0000256" key="12">
    <source>
        <dbReference type="SAM" id="Phobius"/>
    </source>
</evidence>
<keyword evidence="13" id="KW-0732">Signal</keyword>
<feature type="compositionally biased region" description="Basic and acidic residues" evidence="11">
    <location>
        <begin position="680"/>
        <end position="697"/>
    </location>
</feature>
<dbReference type="GO" id="GO:0005886">
    <property type="term" value="C:plasma membrane"/>
    <property type="evidence" value="ECO:0007669"/>
    <property type="project" value="UniProtKB-SubCell"/>
</dbReference>
<evidence type="ECO:0000256" key="5">
    <source>
        <dbReference type="ARBA" id="ARBA00022692"/>
    </source>
</evidence>
<reference evidence="14 15" key="1">
    <citation type="journal article" date="2008" name="Chem. Biol. Interact.">
        <title>Extending the Bacillus cereus group genomics to putative food-borne pathogens of different toxicity.</title>
        <authorList>
            <person name="Lapidus A."/>
            <person name="Goltsman E."/>
            <person name="Auger S."/>
            <person name="Galleron N."/>
            <person name="Segurens B."/>
            <person name="Dossat C."/>
            <person name="Land M.L."/>
            <person name="Broussolle V."/>
            <person name="Brillard J."/>
            <person name="Guinebretiere M.H."/>
            <person name="Sanchis V."/>
            <person name="Nguen-The C."/>
            <person name="Lereclus D."/>
            <person name="Richardson P."/>
            <person name="Wincker P."/>
            <person name="Weissenbach J."/>
            <person name="Ehrlich S.D."/>
            <person name="Sorokin A."/>
        </authorList>
    </citation>
    <scope>NUCLEOTIDE SEQUENCE [LARGE SCALE GENOMIC DNA]</scope>
    <source>
        <strain evidence="15">DSM 22905 / CIP 110041 / 391-98 / NVH 391-98</strain>
    </source>
</reference>
<comment type="similarity">
    <text evidence="2">Belongs to the EsaA family.</text>
</comment>
<evidence type="ECO:0000256" key="11">
    <source>
        <dbReference type="SAM" id="MobiDB-lite"/>
    </source>
</evidence>
<dbReference type="eggNOG" id="COG4932">
    <property type="taxonomic scope" value="Bacteria"/>
</dbReference>
<feature type="transmembrane region" description="Helical" evidence="12">
    <location>
        <begin position="1076"/>
        <end position="1097"/>
    </location>
</feature>
<feature type="region of interest" description="Disordered" evidence="11">
    <location>
        <begin position="576"/>
        <end position="701"/>
    </location>
</feature>
<dbReference type="HOGENOM" id="CLU_008589_0_0_9"/>
<keyword evidence="4" id="KW-1003">Cell membrane</keyword>
<evidence type="ECO:0000256" key="9">
    <source>
        <dbReference type="ARBA" id="ARBA00046722"/>
    </source>
</evidence>
<evidence type="ECO:0000256" key="7">
    <source>
        <dbReference type="ARBA" id="ARBA00023026"/>
    </source>
</evidence>
<feature type="compositionally biased region" description="Basic and acidic residues" evidence="11">
    <location>
        <begin position="593"/>
        <end position="673"/>
    </location>
</feature>
<dbReference type="STRING" id="315749.Bcer98_1573"/>
<dbReference type="KEGG" id="bcy:Bcer98_1573"/>
<sequence length="1197" mass="134926">MKKMKWSTLLFLVLALVFATSTSYLALNKKLKNEDSKYTPKMAVALVNEDEGTVFEGNKIAFGDQYINNINKDQNHQWYVVSRGVAESGLKNNNYNLMIVIPNDFSRKAVAINSESPEKLTLSYKVNAIGNKELKAEAEKTAASILEDFNRRIIDVYFASIIGKLQAAQDNIETIVDKEQSHMKMYKSNIHSPLANYTNQFKTVQDYTGASVDSFKGFQGVLQRFGQTIDEDAKWNHTYLEEFNNLQNLKKNNSVLENNFSNQFNQFTSELNEVDTLKQLSLLESANKAIANHFNKVENQTNVLLDAAIIQEYLKDVNNKMKDYDAELTNKLQTNMQESINTRLKEKLSGNDKKEVNITTLLQEPNNRMKKQIESLINQLPSMNIEEIDKLTLPDETKRTLKNVVEVSKKYSYENDFNNKEENGAPLTNTIETIKTTLMTDGVVFQDTERKPQMDAAQTFTLQLPEGFGLYEDSGALIINGIDYTAEYLSNGNVMLPAQAEENLSIRVHAKLLNNDANIDVFKPVTWKWDLTHTSEKVTNNLDPEVTKPSEQGENNDDHSNVQVVQLTNRAKVPIHSLYQVVDNKRTAGNNKGEQKPEGTKEPNDEGEQKPEGTKEPNGEGEQKPGDTTKPNDEGEQKPGDTTKPNGEDEQKPGDTTKPNDEDEQKPEGTKEPNDEDEQKPEGTKEPNGEGEQKPEDENGSVKQIERTNDHIVHQKSETLSTVSSSELMKEAIEVVENYEKLSNLYQVYYGLDLKSENLVEQLESSSLNALASPQSLYYMLNKQNVIDVITSFVSAEIQEEVSSDIGNLKNKMKAFQSIVNNAEQSSVPFAEKLKQISDQTNVMNTNLREYLNALAKWRENSLKLVDDQKTLVSGREGERTAVMTLDSGFKSLLTKSQSLAETSKGTLQVSDDVYKTFDQINNRAKEIQDSGVTIVSKANTLLENLTKKVTDDKDFSKNFNKVLANSRIGDRQNEKLYQFLANPVLKQNDGVITAGNIFTPYLIVLVCFIVSLFTSYTIANQERKRSPKDNFTEKVSILDMNLPITAITFGIAIIEGVIIGTIAAKLLEFSGSQKLTCIAFITITMMAFVFISTYLLRQIKMIGMFILLTFLSLYLFLTEAVGIKVKDDSYFSKLREFSPLQYVEDYLNHFINSENNGHVTFAVILGMAIVGFIINLFVRHKGWEEKKGDDEVHKAS</sequence>
<feature type="transmembrane region" description="Helical" evidence="12">
    <location>
        <begin position="1104"/>
        <end position="1124"/>
    </location>
</feature>
<evidence type="ECO:0000256" key="6">
    <source>
        <dbReference type="ARBA" id="ARBA00022989"/>
    </source>
</evidence>
<keyword evidence="5 12" id="KW-0812">Transmembrane</keyword>
<dbReference type="InterPro" id="IPR051328">
    <property type="entry name" value="T7SS_ABC-Transporter"/>
</dbReference>
<keyword evidence="8 12" id="KW-0472">Membrane</keyword>
<dbReference type="EMBL" id="CP000764">
    <property type="protein sequence ID" value="ABS21884.1"/>
    <property type="molecule type" value="Genomic_DNA"/>
</dbReference>
<evidence type="ECO:0000313" key="14">
    <source>
        <dbReference type="EMBL" id="ABS21884.1"/>
    </source>
</evidence>
<dbReference type="Gene3D" id="3.40.1710.10">
    <property type="entry name" value="abc type-2 transporter like domain"/>
    <property type="match status" value="1"/>
</dbReference>
<dbReference type="PANTHER" id="PTHR43077:SF10">
    <property type="entry name" value="TRANSPORT PERMEASE PROTEIN"/>
    <property type="match status" value="1"/>
</dbReference>
<keyword evidence="7" id="KW-0843">Virulence</keyword>
<evidence type="ECO:0000256" key="8">
    <source>
        <dbReference type="ARBA" id="ARBA00023136"/>
    </source>
</evidence>
<feature type="transmembrane region" description="Helical" evidence="12">
    <location>
        <begin position="1160"/>
        <end position="1179"/>
    </location>
</feature>
<dbReference type="InterPro" id="IPR023838">
    <property type="entry name" value="T7SS_EsaA"/>
</dbReference>
<evidence type="ECO:0000256" key="2">
    <source>
        <dbReference type="ARBA" id="ARBA00008338"/>
    </source>
</evidence>
<evidence type="ECO:0000256" key="10">
    <source>
        <dbReference type="SAM" id="Coils"/>
    </source>
</evidence>
<keyword evidence="6 12" id="KW-1133">Transmembrane helix</keyword>
<dbReference type="AlphaFoldDB" id="A7GP26"/>
<keyword evidence="15" id="KW-1185">Reference proteome</keyword>
<dbReference type="eggNOG" id="COG1511">
    <property type="taxonomic scope" value="Bacteria"/>
</dbReference>
<evidence type="ECO:0000256" key="3">
    <source>
        <dbReference type="ARBA" id="ARBA00020819"/>
    </source>
</evidence>